<gene>
    <name evidence="1" type="ORF">GM658_22670</name>
</gene>
<name>A0A6L6QP25_9BURK</name>
<proteinExistence type="predicted"/>
<dbReference type="RefSeq" id="WP_155456340.1">
    <property type="nucleotide sequence ID" value="NZ_WNKX01000022.1"/>
</dbReference>
<protein>
    <submittedName>
        <fullName evidence="1">Uncharacterized protein</fullName>
    </submittedName>
</protein>
<keyword evidence="2" id="KW-1185">Reference proteome</keyword>
<dbReference type="AlphaFoldDB" id="A0A6L6QP25"/>
<dbReference type="EMBL" id="WNKX01000022">
    <property type="protein sequence ID" value="MTW13416.1"/>
    <property type="molecule type" value="Genomic_DNA"/>
</dbReference>
<sequence>MNQSAHIEGGTHSAAGRRAAIDPWHQLLDDDTPVEFSEEDVVHLHWWLLQKVKLLSNPGTPLAEKFEIIRWVFTDPERDTKPFSFVNCLRVVSGSPLSELPFIGSLDPQEVRDWLRVRLHRWLEATISSYPKWVQEAVMANPNWVAECLAKNPQWLNEEVKRHSERNDLFS</sequence>
<evidence type="ECO:0000313" key="2">
    <source>
        <dbReference type="Proteomes" id="UP000472320"/>
    </source>
</evidence>
<accession>A0A6L6QP25</accession>
<dbReference type="OrthoDB" id="8773760at2"/>
<evidence type="ECO:0000313" key="1">
    <source>
        <dbReference type="EMBL" id="MTW13416.1"/>
    </source>
</evidence>
<reference evidence="1 2" key="1">
    <citation type="submission" date="2019-11" db="EMBL/GenBank/DDBJ databases">
        <title>Type strains purchased from KCTC, JCM and DSMZ.</title>
        <authorList>
            <person name="Lu H."/>
        </authorList>
    </citation>
    <scope>NUCLEOTIDE SEQUENCE [LARGE SCALE GENOMIC DNA]</scope>
    <source>
        <strain evidence="1 2">JCM 31587</strain>
    </source>
</reference>
<comment type="caution">
    <text evidence="1">The sequence shown here is derived from an EMBL/GenBank/DDBJ whole genome shotgun (WGS) entry which is preliminary data.</text>
</comment>
<organism evidence="1 2">
    <name type="scientific">Massilia eburnea</name>
    <dbReference type="NCBI Taxonomy" id="1776165"/>
    <lineage>
        <taxon>Bacteria</taxon>
        <taxon>Pseudomonadati</taxon>
        <taxon>Pseudomonadota</taxon>
        <taxon>Betaproteobacteria</taxon>
        <taxon>Burkholderiales</taxon>
        <taxon>Oxalobacteraceae</taxon>
        <taxon>Telluria group</taxon>
        <taxon>Massilia</taxon>
    </lineage>
</organism>
<dbReference type="Proteomes" id="UP000472320">
    <property type="component" value="Unassembled WGS sequence"/>
</dbReference>